<evidence type="ECO:0000313" key="3">
    <source>
        <dbReference type="EMBL" id="CUA94657.1"/>
    </source>
</evidence>
<dbReference type="Pfam" id="PF13432">
    <property type="entry name" value="TPR_16"/>
    <property type="match status" value="1"/>
</dbReference>
<protein>
    <submittedName>
        <fullName evidence="3">Tetratricopeptide repeat</fullName>
    </submittedName>
</protein>
<keyword evidence="2" id="KW-0732">Signal</keyword>
<dbReference type="Proteomes" id="UP000183649">
    <property type="component" value="Unassembled WGS sequence"/>
</dbReference>
<dbReference type="EMBL" id="CYHF01000002">
    <property type="protein sequence ID" value="CUA94657.1"/>
    <property type="molecule type" value="Genomic_DNA"/>
</dbReference>
<feature type="transmembrane region" description="Helical" evidence="1">
    <location>
        <begin position="117"/>
        <end position="138"/>
    </location>
</feature>
<dbReference type="AlphaFoldDB" id="A0A0K6HUG6"/>
<dbReference type="InterPro" id="IPR011990">
    <property type="entry name" value="TPR-like_helical_dom_sf"/>
</dbReference>
<reference evidence="4" key="1">
    <citation type="submission" date="2015-08" db="EMBL/GenBank/DDBJ databases">
        <authorList>
            <person name="Varghese N."/>
        </authorList>
    </citation>
    <scope>NUCLEOTIDE SEQUENCE [LARGE SCALE GENOMIC DNA]</scope>
    <source>
        <strain evidence="4">DSM 18181</strain>
    </source>
</reference>
<dbReference type="STRING" id="339866.GCA_001418255_00693"/>
<dbReference type="OrthoDB" id="9154672at2"/>
<dbReference type="Gene3D" id="1.25.40.10">
    <property type="entry name" value="Tetratricopeptide repeat domain"/>
    <property type="match status" value="1"/>
</dbReference>
<accession>A0A0K6HUG6</accession>
<keyword evidence="1" id="KW-1133">Transmembrane helix</keyword>
<dbReference type="SUPFAM" id="SSF144059">
    <property type="entry name" value="ImpE-like"/>
    <property type="match status" value="1"/>
</dbReference>
<keyword evidence="1" id="KW-0812">Transmembrane</keyword>
<name>A0A0K6HUG6_9BURK</name>
<evidence type="ECO:0000256" key="2">
    <source>
        <dbReference type="SAM" id="SignalP"/>
    </source>
</evidence>
<sequence>MPIHSLKRFAPLFLALALISGVAQAATLEQASALLDAGHLTQADHALAQVLADQPHSASAHYLEARLLAVEGKWPLAEKELELAKRLDPTLSFAPAAQSQALANEVLKHQWKNPAGFAGYGQAALAALFVLISGYLVVGVVRNKRRPGGQV</sequence>
<keyword evidence="1" id="KW-0472">Membrane</keyword>
<gene>
    <name evidence="3" type="ORF">Ga0061069_102169</name>
</gene>
<feature type="chain" id="PRO_5005504523" evidence="2">
    <location>
        <begin position="26"/>
        <end position="151"/>
    </location>
</feature>
<proteinExistence type="predicted"/>
<keyword evidence="4" id="KW-1185">Reference proteome</keyword>
<evidence type="ECO:0000256" key="1">
    <source>
        <dbReference type="SAM" id="Phobius"/>
    </source>
</evidence>
<evidence type="ECO:0000313" key="4">
    <source>
        <dbReference type="Proteomes" id="UP000183649"/>
    </source>
</evidence>
<organism evidence="3 4">
    <name type="scientific">Thiomonas bhubaneswarensis</name>
    <dbReference type="NCBI Taxonomy" id="339866"/>
    <lineage>
        <taxon>Bacteria</taxon>
        <taxon>Pseudomonadati</taxon>
        <taxon>Pseudomonadota</taxon>
        <taxon>Betaproteobacteria</taxon>
        <taxon>Burkholderiales</taxon>
        <taxon>Thiomonas</taxon>
    </lineage>
</organism>
<feature type="signal peptide" evidence="2">
    <location>
        <begin position="1"/>
        <end position="25"/>
    </location>
</feature>